<evidence type="ECO:0000313" key="6">
    <source>
        <dbReference type="EMBL" id="OJT15340.1"/>
    </source>
</evidence>
<dbReference type="STRING" id="154538.A0A1M2W6H8"/>
<dbReference type="InterPro" id="IPR036259">
    <property type="entry name" value="MFS_trans_sf"/>
</dbReference>
<sequence length="639" mass="69375">MSFENEKKPPSSLDALPEDAIPKIDPELARKIQEEEDAHIGVKTVEAAERVYGRWSKWFLFIGIGLASYIYSLDGQTTYNYLAFATSSFDKHGLISTIQVAQSIIIACGKPVIAKVADVSSRGTSYIVVCECLLTSYAVEPAAYHAPYFLAYAAIRALVFYVIGYIVIASANGVGALAAGIILYAIGYTGLQLLTQIIIADITTLKWRGLVSSLTSAPFIINAFIGSMVATSMLEHSTWRWGYGMFAILVPASLSPLILTLFWAERKAKKLQLVDAPVTSLEAPVRVPILRRIWLYAEQLDIIGLAILGTAVALILLPLTLAQGAKGQWHNPSMIAMIVVGCILLPVFALWDIYVAKRPVIARRFLTNRSIVFAAWIGFFDFFSFYLSFTYLYSFVLVTKSWSLINATYFAQTQTVALTVFGITAGFGMRYLHRYKWVLFTGLTIRLLGVGLMIHSRGANASDAEIVWTQLLQGIGGGFAAVASQVGAQASVPHVDVAMVTAIVLLWTEIGGAVGSGVAGAIWTNTMPKQLEKHLPALNATERADLFGSITVVTALPFDDPTRQGVIAAYGDTMRDLLIAATVLSIVPILLSLGMPNWYLGDKQNAVDAADLKGERLVPIGESRAGARAADEEKGVERV</sequence>
<keyword evidence="2 5" id="KW-0812">Transmembrane</keyword>
<feature type="transmembrane region" description="Helical" evidence="5">
    <location>
        <begin position="497"/>
        <end position="523"/>
    </location>
</feature>
<accession>A0A1M2W6H8</accession>
<evidence type="ECO:0000313" key="7">
    <source>
        <dbReference type="Proteomes" id="UP000184267"/>
    </source>
</evidence>
<dbReference type="PANTHER" id="PTHR23501">
    <property type="entry name" value="MAJOR FACILITATOR SUPERFAMILY"/>
    <property type="match status" value="1"/>
</dbReference>
<feature type="transmembrane region" description="Helical" evidence="5">
    <location>
        <begin position="435"/>
        <end position="454"/>
    </location>
</feature>
<evidence type="ECO:0000256" key="3">
    <source>
        <dbReference type="ARBA" id="ARBA00022989"/>
    </source>
</evidence>
<feature type="transmembrane region" description="Helical" evidence="5">
    <location>
        <begin position="366"/>
        <end position="389"/>
    </location>
</feature>
<dbReference type="OrthoDB" id="2241241at2759"/>
<dbReference type="GO" id="GO:0022857">
    <property type="term" value="F:transmembrane transporter activity"/>
    <property type="evidence" value="ECO:0007669"/>
    <property type="project" value="TreeGrafter"/>
</dbReference>
<feature type="transmembrane region" description="Helical" evidence="5">
    <location>
        <begin position="334"/>
        <end position="354"/>
    </location>
</feature>
<organism evidence="6 7">
    <name type="scientific">Trametes pubescens</name>
    <name type="common">White-rot fungus</name>
    <dbReference type="NCBI Taxonomy" id="154538"/>
    <lineage>
        <taxon>Eukaryota</taxon>
        <taxon>Fungi</taxon>
        <taxon>Dikarya</taxon>
        <taxon>Basidiomycota</taxon>
        <taxon>Agaricomycotina</taxon>
        <taxon>Agaricomycetes</taxon>
        <taxon>Polyporales</taxon>
        <taxon>Polyporaceae</taxon>
        <taxon>Trametes</taxon>
    </lineage>
</organism>
<dbReference type="AlphaFoldDB" id="A0A1M2W6H8"/>
<dbReference type="SUPFAM" id="SSF103473">
    <property type="entry name" value="MFS general substrate transporter"/>
    <property type="match status" value="1"/>
</dbReference>
<feature type="transmembrane region" description="Helical" evidence="5">
    <location>
        <begin position="149"/>
        <end position="168"/>
    </location>
</feature>
<comment type="caution">
    <text evidence="6">The sequence shown here is derived from an EMBL/GenBank/DDBJ whole genome shotgun (WGS) entry which is preliminary data.</text>
</comment>
<name>A0A1M2W6H8_TRAPU</name>
<feature type="transmembrane region" description="Helical" evidence="5">
    <location>
        <begin position="174"/>
        <end position="195"/>
    </location>
</feature>
<keyword evidence="7" id="KW-1185">Reference proteome</keyword>
<evidence type="ECO:0000256" key="5">
    <source>
        <dbReference type="SAM" id="Phobius"/>
    </source>
</evidence>
<feature type="transmembrane region" description="Helical" evidence="5">
    <location>
        <begin position="241"/>
        <end position="264"/>
    </location>
</feature>
<protein>
    <submittedName>
        <fullName evidence="6">Siderophore iron transporter 3</fullName>
    </submittedName>
</protein>
<dbReference type="PANTHER" id="PTHR23501:SF87">
    <property type="entry name" value="SIDEROPHORE IRON TRANSPORTER 2"/>
    <property type="match status" value="1"/>
</dbReference>
<dbReference type="Gene3D" id="1.20.1250.20">
    <property type="entry name" value="MFS general substrate transporter like domains"/>
    <property type="match status" value="2"/>
</dbReference>
<feature type="transmembrane region" description="Helical" evidence="5">
    <location>
        <begin position="300"/>
        <end position="322"/>
    </location>
</feature>
<evidence type="ECO:0000256" key="4">
    <source>
        <dbReference type="ARBA" id="ARBA00023136"/>
    </source>
</evidence>
<dbReference type="EMBL" id="MNAD01000181">
    <property type="protein sequence ID" value="OJT15340.1"/>
    <property type="molecule type" value="Genomic_DNA"/>
</dbReference>
<gene>
    <name evidence="6" type="ORF">TRAPUB_8096</name>
</gene>
<dbReference type="GO" id="GO:0005886">
    <property type="term" value="C:plasma membrane"/>
    <property type="evidence" value="ECO:0007669"/>
    <property type="project" value="TreeGrafter"/>
</dbReference>
<keyword evidence="4 5" id="KW-0472">Membrane</keyword>
<feature type="transmembrane region" description="Helical" evidence="5">
    <location>
        <begin position="577"/>
        <end position="595"/>
    </location>
</feature>
<feature type="transmembrane region" description="Helical" evidence="5">
    <location>
        <begin position="207"/>
        <end position="229"/>
    </location>
</feature>
<keyword evidence="3 5" id="KW-1133">Transmembrane helix</keyword>
<reference evidence="6 7" key="1">
    <citation type="submission" date="2016-10" db="EMBL/GenBank/DDBJ databases">
        <title>Genome sequence of the basidiomycete white-rot fungus Trametes pubescens.</title>
        <authorList>
            <person name="Makela M.R."/>
            <person name="Granchi Z."/>
            <person name="Peng M."/>
            <person name="De Vries R.P."/>
            <person name="Grigoriev I."/>
            <person name="Riley R."/>
            <person name="Hilden K."/>
        </authorList>
    </citation>
    <scope>NUCLEOTIDE SEQUENCE [LARGE SCALE GENOMIC DNA]</scope>
    <source>
        <strain evidence="6 7">FBCC735</strain>
    </source>
</reference>
<evidence type="ECO:0000256" key="1">
    <source>
        <dbReference type="ARBA" id="ARBA00004141"/>
    </source>
</evidence>
<dbReference type="OMA" id="QWHNPSM"/>
<comment type="subcellular location">
    <subcellularLocation>
        <location evidence="1">Membrane</location>
        <topology evidence="1">Multi-pass membrane protein</topology>
    </subcellularLocation>
</comment>
<feature type="transmembrane region" description="Helical" evidence="5">
    <location>
        <begin position="409"/>
        <end position="428"/>
    </location>
</feature>
<dbReference type="Proteomes" id="UP000184267">
    <property type="component" value="Unassembled WGS sequence"/>
</dbReference>
<proteinExistence type="predicted"/>
<evidence type="ECO:0000256" key="2">
    <source>
        <dbReference type="ARBA" id="ARBA00022692"/>
    </source>
</evidence>